<dbReference type="Gene3D" id="2.60.40.740">
    <property type="match status" value="1"/>
</dbReference>
<dbReference type="EMBL" id="WNKT01000157">
    <property type="protein sequence ID" value="MTW23285.1"/>
    <property type="molecule type" value="Genomic_DNA"/>
</dbReference>
<dbReference type="Pfam" id="PF01345">
    <property type="entry name" value="DUF11"/>
    <property type="match status" value="1"/>
</dbReference>
<feature type="non-terminal residue" evidence="2">
    <location>
        <position position="1"/>
    </location>
</feature>
<dbReference type="OrthoDB" id="28777at2"/>
<dbReference type="InterPro" id="IPR051172">
    <property type="entry name" value="Chlamydia_OmcB"/>
</dbReference>
<dbReference type="RefSeq" id="WP_155451813.1">
    <property type="nucleotide sequence ID" value="NZ_WNKT01000157.1"/>
</dbReference>
<accession>A0A6N8EGC2</accession>
<dbReference type="InterPro" id="IPR047589">
    <property type="entry name" value="DUF11_rpt"/>
</dbReference>
<dbReference type="PANTHER" id="PTHR34819:SF3">
    <property type="entry name" value="CELL SURFACE PROTEIN"/>
    <property type="match status" value="1"/>
</dbReference>
<dbReference type="InterPro" id="IPR001434">
    <property type="entry name" value="OmcB-like_DUF11"/>
</dbReference>
<dbReference type="Proteomes" id="UP000434044">
    <property type="component" value="Unassembled WGS sequence"/>
</dbReference>
<protein>
    <submittedName>
        <fullName evidence="2">DUF11 domain-containing protein</fullName>
    </submittedName>
</protein>
<gene>
    <name evidence="2" type="ORF">GJ668_19905</name>
</gene>
<feature type="domain" description="DUF11" evidence="1">
    <location>
        <begin position="7"/>
        <end position="105"/>
    </location>
</feature>
<dbReference type="NCBIfam" id="TIGR01451">
    <property type="entry name" value="B_ant_repeat"/>
    <property type="match status" value="2"/>
</dbReference>
<evidence type="ECO:0000259" key="1">
    <source>
        <dbReference type="Pfam" id="PF01345"/>
    </source>
</evidence>
<proteinExistence type="predicted"/>
<comment type="caution">
    <text evidence="2">The sequence shown here is derived from an EMBL/GenBank/DDBJ whole genome shotgun (WGS) entry which is preliminary data.</text>
</comment>
<sequence>GGALYARKTVNAASVATGGTVTYTITLENTGSTELTNLQFSDTVPTQITVTNATSATATVTRSGQLITASLDSLAAGASATVTITGTAGVTPGTVNNQGAVTYNDNGTPQSTQTDFDGLPGNGNQPTPVTIISGTDPQLDVQKRWSLLTDTAPLGVPSPGDTLLYTTTIRHVGGAIAENVRFSDPVPTYTTLVPNSVVTSQGAVISATASPVTVNLGTLGTL</sequence>
<dbReference type="PANTHER" id="PTHR34819">
    <property type="entry name" value="LARGE CYSTEINE-RICH PERIPLASMIC PROTEIN OMCB"/>
    <property type="match status" value="1"/>
</dbReference>
<dbReference type="AlphaFoldDB" id="A0A6N8EGC2"/>
<organism evidence="2 3">
    <name type="scientific">Allochromatium palmeri</name>
    <dbReference type="NCBI Taxonomy" id="231048"/>
    <lineage>
        <taxon>Bacteria</taxon>
        <taxon>Pseudomonadati</taxon>
        <taxon>Pseudomonadota</taxon>
        <taxon>Gammaproteobacteria</taxon>
        <taxon>Chromatiales</taxon>
        <taxon>Chromatiaceae</taxon>
        <taxon>Allochromatium</taxon>
    </lineage>
</organism>
<name>A0A6N8EGC2_9GAMM</name>
<evidence type="ECO:0000313" key="3">
    <source>
        <dbReference type="Proteomes" id="UP000434044"/>
    </source>
</evidence>
<keyword evidence="3" id="KW-1185">Reference proteome</keyword>
<evidence type="ECO:0000313" key="2">
    <source>
        <dbReference type="EMBL" id="MTW23285.1"/>
    </source>
</evidence>
<reference evidence="2 3" key="1">
    <citation type="submission" date="2019-11" db="EMBL/GenBank/DDBJ databases">
        <title>Whole-genome sequence of the anaerobic purple sulfur bacterium Allochromatium palmeri DSM 15591.</title>
        <authorList>
            <person name="Kyndt J.A."/>
            <person name="Meyer T.E."/>
        </authorList>
    </citation>
    <scope>NUCLEOTIDE SEQUENCE [LARGE SCALE GENOMIC DNA]</scope>
    <source>
        <strain evidence="2 3">DSM 15591</strain>
    </source>
</reference>
<feature type="non-terminal residue" evidence="2">
    <location>
        <position position="222"/>
    </location>
</feature>